<proteinExistence type="predicted"/>
<feature type="domain" description="HTH luxR-type" evidence="4">
    <location>
        <begin position="825"/>
        <end position="890"/>
    </location>
</feature>
<dbReference type="GO" id="GO:0003677">
    <property type="term" value="F:DNA binding"/>
    <property type="evidence" value="ECO:0007669"/>
    <property type="project" value="UniProtKB-KW"/>
</dbReference>
<dbReference type="InterPro" id="IPR016032">
    <property type="entry name" value="Sig_transdc_resp-reg_C-effctor"/>
</dbReference>
<dbReference type="PROSITE" id="PS00622">
    <property type="entry name" value="HTH_LUXR_1"/>
    <property type="match status" value="1"/>
</dbReference>
<evidence type="ECO:0000313" key="6">
    <source>
        <dbReference type="Proteomes" id="UP000536624"/>
    </source>
</evidence>
<dbReference type="InterPro" id="IPR000792">
    <property type="entry name" value="Tscrpt_reg_LuxR_C"/>
</dbReference>
<evidence type="ECO:0000313" key="5">
    <source>
        <dbReference type="EMBL" id="NIY70581.1"/>
    </source>
</evidence>
<dbReference type="SUPFAM" id="SSF46894">
    <property type="entry name" value="C-terminal effector domain of the bipartite response regulators"/>
    <property type="match status" value="1"/>
</dbReference>
<dbReference type="PANTHER" id="PTHR44688">
    <property type="entry name" value="DNA-BINDING TRANSCRIPTIONAL ACTIVATOR DEVR_DOSR"/>
    <property type="match status" value="1"/>
</dbReference>
<name>A0A7X6B2D7_STRMQ</name>
<protein>
    <submittedName>
        <fullName evidence="5">LuxR family transcriptional regulator</fullName>
    </submittedName>
</protein>
<dbReference type="Gene3D" id="1.10.10.10">
    <property type="entry name" value="Winged helix-like DNA-binding domain superfamily/Winged helix DNA-binding domain"/>
    <property type="match status" value="1"/>
</dbReference>
<organism evidence="5 6">
    <name type="scientific">Streptomyces malaysiensis</name>
    <dbReference type="NCBI Taxonomy" id="92644"/>
    <lineage>
        <taxon>Bacteria</taxon>
        <taxon>Bacillati</taxon>
        <taxon>Actinomycetota</taxon>
        <taxon>Actinomycetes</taxon>
        <taxon>Kitasatosporales</taxon>
        <taxon>Streptomycetaceae</taxon>
        <taxon>Streptomyces</taxon>
        <taxon>Streptomyces violaceusniger group</taxon>
    </lineage>
</organism>
<dbReference type="Proteomes" id="UP000536624">
    <property type="component" value="Unassembled WGS sequence"/>
</dbReference>
<accession>A0A7X6B2D7</accession>
<comment type="caution">
    <text evidence="5">The sequence shown here is derived from an EMBL/GenBank/DDBJ whole genome shotgun (WGS) entry which is preliminary data.</text>
</comment>
<keyword evidence="2" id="KW-0238">DNA-binding</keyword>
<reference evidence="5 6" key="1">
    <citation type="submission" date="2020-02" db="EMBL/GenBank/DDBJ databases">
        <title>Streptomyces malaysiensis DSM14702 (JHCC583434, PFL_A843) Genome sequencing and assembly.</title>
        <authorList>
            <person name="Samborskyy M."/>
        </authorList>
    </citation>
    <scope>NUCLEOTIDE SEQUENCE [LARGE SCALE GENOMIC DNA]</scope>
    <source>
        <strain evidence="5 6">DSM 14702</strain>
    </source>
</reference>
<keyword evidence="1" id="KW-0805">Transcription regulation</keyword>
<dbReference type="AlphaFoldDB" id="A0A7X6B2D7"/>
<dbReference type="PANTHER" id="PTHR44688:SF16">
    <property type="entry name" value="DNA-BINDING TRANSCRIPTIONAL ACTIVATOR DEVR_DOSR"/>
    <property type="match status" value="1"/>
</dbReference>
<evidence type="ECO:0000256" key="3">
    <source>
        <dbReference type="ARBA" id="ARBA00023163"/>
    </source>
</evidence>
<dbReference type="GO" id="GO:0006355">
    <property type="term" value="P:regulation of DNA-templated transcription"/>
    <property type="evidence" value="ECO:0007669"/>
    <property type="project" value="InterPro"/>
</dbReference>
<sequence>MLRTFGERVAAGGGLLVRVSGSPTEQSLGFGVFDQLMRGVASLDGAMGEAVTLLEDHTVQTIPANGDRITPRHAQLTLAVLRDLMRLTLDRPVVIGIDDLQYVDSLSLQCLLYLIRRLESMRILVVLTGGPRCQLTYPIFYDEILRQPHARRIQLALLSREGVRRLVTENCENPKESFSDACFELSGGNPLLVHALLSDTAATVKANQRRCVTSPTPGATFQEAVLACVYGNGAEGFTIATAIAVLQDRSSPELIGRLCDIDGESLAHTIHALEGAGLMAARGFRHPAIQLAVLEDLPPECRAELRLRAAELLYSAGAPDLEVAAHLVAAGRVRENWAPAVLREAAKQAIGEGAESAAEYLELALHACSDDRERASISTAIAEVEFWDNPGNAIRRFGELLTWLRLGLLSGRDAVFVIGLLLWCGHVAEAERASRSLAASADRLDEESMAEVRKLPLHLFSWAPAWATDPVIAQTTRREADVASVAVAGDPGRQAVISLNAVLRGVSDDNLVHEAEYILDGAKTAGMRVGVTAHVTNALMTLVYLDRLHLAERWCTVLLKEATTTRDRSLHAGLFTIGAEIAFRLGDLLTAERYSRLALNRLQRESWGVGIGAPVSVQVLAATAMGKHQEAARALQLPVPEAMFQTRFGLHYLYARGHYYLSVDRAHAALKDFQTCGRLMVDWGIDVPSLVGWRAAAAEAYLRLNRTKEARQLSEEQLAKTDSRSRAHGVALRLLAGASKVKVRSELLKQSVYLLEQHGDRLELARSLSELSHVYHAQGEFERSKMLARRSRYLARECHAEVSQLKHPPEKSSEDSEALVFSPVESEGIAGLSEAEQRVAVLAAQGNTNREVARRLHITVSTVEQHLTRAYRKLEINGRSDLPDRIWLKHPEAI</sequence>
<dbReference type="PROSITE" id="PS50043">
    <property type="entry name" value="HTH_LUXR_2"/>
    <property type="match status" value="1"/>
</dbReference>
<keyword evidence="3" id="KW-0804">Transcription</keyword>
<evidence type="ECO:0000259" key="4">
    <source>
        <dbReference type="PROSITE" id="PS50043"/>
    </source>
</evidence>
<dbReference type="InterPro" id="IPR036388">
    <property type="entry name" value="WH-like_DNA-bd_sf"/>
</dbReference>
<evidence type="ECO:0000256" key="1">
    <source>
        <dbReference type="ARBA" id="ARBA00023015"/>
    </source>
</evidence>
<dbReference type="SMART" id="SM00421">
    <property type="entry name" value="HTH_LUXR"/>
    <property type="match status" value="1"/>
</dbReference>
<dbReference type="CDD" id="cd06170">
    <property type="entry name" value="LuxR_C_like"/>
    <property type="match status" value="1"/>
</dbReference>
<gene>
    <name evidence="5" type="ORF">SMALB_8712</name>
</gene>
<dbReference type="PRINTS" id="PR00038">
    <property type="entry name" value="HTHLUXR"/>
</dbReference>
<dbReference type="EMBL" id="JAALLH010000002">
    <property type="protein sequence ID" value="NIY70581.1"/>
    <property type="molecule type" value="Genomic_DNA"/>
</dbReference>
<evidence type="ECO:0000256" key="2">
    <source>
        <dbReference type="ARBA" id="ARBA00023125"/>
    </source>
</evidence>
<dbReference type="Pfam" id="PF00196">
    <property type="entry name" value="GerE"/>
    <property type="match status" value="1"/>
</dbReference>